<evidence type="ECO:0000313" key="3">
    <source>
        <dbReference type="Proteomes" id="UP000297975"/>
    </source>
</evidence>
<evidence type="ECO:0000313" key="2">
    <source>
        <dbReference type="EMBL" id="TFB14267.1"/>
    </source>
</evidence>
<sequence>MNKVMVSFSSGKDSMLTLHRLINNPDYSVEYLLITLSEEFKRSSIHGIREELIDLQAQSLGFPIKKVYLPKNCTNNIYEEKMAQVMSEAENAGMTHVAFGDIFLEDIRSYREEKLASGHIKPIFPLWGTNTTRLMDEFLELGYQTMITTIDPNKVPRKFLGKVIDQKLLDSFPKEVDPCGENGEFHTFVIDGPLFSKPLPVKTTNNQVDEEFYTYQDLIIQKSN</sequence>
<dbReference type="InterPro" id="IPR002761">
    <property type="entry name" value="Diphthami_syn_dom"/>
</dbReference>
<reference evidence="2 3" key="1">
    <citation type="submission" date="2019-03" db="EMBL/GenBank/DDBJ databases">
        <authorList>
            <person name="He R.-H."/>
        </authorList>
    </citation>
    <scope>NUCLEOTIDE SEQUENCE [LARGE SCALE GENOMIC DNA]</scope>
    <source>
        <strain evidence="3">SH 714</strain>
    </source>
</reference>
<evidence type="ECO:0000259" key="1">
    <source>
        <dbReference type="Pfam" id="PF01902"/>
    </source>
</evidence>
<accession>A0A4Y8IGI4</accession>
<keyword evidence="3" id="KW-1185">Reference proteome</keyword>
<dbReference type="EC" id="6.3.1.14" evidence="2"/>
<dbReference type="EMBL" id="SOPW01000017">
    <property type="protein sequence ID" value="TFB14267.1"/>
    <property type="molecule type" value="Genomic_DNA"/>
</dbReference>
<dbReference type="GO" id="GO:0017178">
    <property type="term" value="F:diphthine-ammonia ligase activity"/>
    <property type="evidence" value="ECO:0007669"/>
    <property type="project" value="UniProtKB-EC"/>
</dbReference>
<dbReference type="RefSeq" id="WP_134341078.1">
    <property type="nucleotide sequence ID" value="NZ_SOPW01000017.1"/>
</dbReference>
<dbReference type="CDD" id="cd01994">
    <property type="entry name" value="AANH_PF0828-like"/>
    <property type="match status" value="1"/>
</dbReference>
<comment type="caution">
    <text evidence="2">The sequence shown here is derived from an EMBL/GenBank/DDBJ whole genome shotgun (WGS) entry which is preliminary data.</text>
</comment>
<proteinExistence type="predicted"/>
<dbReference type="AlphaFoldDB" id="A0A4Y8IGI4"/>
<gene>
    <name evidence="2" type="ORF">E3U55_13885</name>
</gene>
<dbReference type="Gene3D" id="3.40.50.620">
    <property type="entry name" value="HUPs"/>
    <property type="match status" value="1"/>
</dbReference>
<protein>
    <submittedName>
        <fullName evidence="2">Diphthine--ammonia ligase</fullName>
        <ecNumber evidence="2">6.3.1.14</ecNumber>
    </submittedName>
</protein>
<dbReference type="Proteomes" id="UP000297975">
    <property type="component" value="Unassembled WGS sequence"/>
</dbReference>
<organism evidence="2 3">
    <name type="scientific">Filobacillus milosensis</name>
    <dbReference type="NCBI Taxonomy" id="94137"/>
    <lineage>
        <taxon>Bacteria</taxon>
        <taxon>Bacillati</taxon>
        <taxon>Bacillota</taxon>
        <taxon>Bacilli</taxon>
        <taxon>Bacillales</taxon>
        <taxon>Bacillaceae</taxon>
        <taxon>Filobacillus</taxon>
    </lineage>
</organism>
<dbReference type="SUPFAM" id="SSF52402">
    <property type="entry name" value="Adenine nucleotide alpha hydrolases-like"/>
    <property type="match status" value="1"/>
</dbReference>
<dbReference type="Pfam" id="PF01902">
    <property type="entry name" value="Diphthami_syn_2"/>
    <property type="match status" value="1"/>
</dbReference>
<feature type="domain" description="Diphthamide synthase" evidence="1">
    <location>
        <begin position="3"/>
        <end position="214"/>
    </location>
</feature>
<dbReference type="OrthoDB" id="3572539at2"/>
<name>A0A4Y8IGI4_9BACI</name>
<dbReference type="InterPro" id="IPR014729">
    <property type="entry name" value="Rossmann-like_a/b/a_fold"/>
</dbReference>
<dbReference type="NCBIfam" id="TIGR00290">
    <property type="entry name" value="MJ0570_dom"/>
    <property type="match status" value="1"/>
</dbReference>
<keyword evidence="2" id="KW-0436">Ligase</keyword>
<dbReference type="Gene3D" id="3.90.1490.10">
    <property type="entry name" value="putative n-type atp pyrophosphatase, domain 2"/>
    <property type="match status" value="1"/>
</dbReference>